<keyword evidence="6" id="KW-1185">Reference proteome</keyword>
<keyword evidence="1" id="KW-0328">Glycosyltransferase</keyword>
<dbReference type="InterPro" id="IPR012338">
    <property type="entry name" value="Beta-lactam/transpept-like"/>
</dbReference>
<evidence type="ECO:0000256" key="2">
    <source>
        <dbReference type="ARBA" id="ARBA00022679"/>
    </source>
</evidence>
<dbReference type="Proteomes" id="UP001515943">
    <property type="component" value="Unassembled WGS sequence"/>
</dbReference>
<feature type="domain" description="Penicillin-binding protein transpeptidase" evidence="4">
    <location>
        <begin position="29"/>
        <end position="214"/>
    </location>
</feature>
<dbReference type="Gene3D" id="3.40.710.10">
    <property type="entry name" value="DD-peptidase/beta-lactamase superfamily"/>
    <property type="match status" value="1"/>
</dbReference>
<dbReference type="PANTHER" id="PTHR32282">
    <property type="entry name" value="BINDING PROTEIN TRANSPEPTIDASE, PUTATIVE-RELATED"/>
    <property type="match status" value="1"/>
</dbReference>
<gene>
    <name evidence="5" type="ORF">FXN61_06240</name>
</gene>
<evidence type="ECO:0000256" key="1">
    <source>
        <dbReference type="ARBA" id="ARBA00022676"/>
    </source>
</evidence>
<keyword evidence="2" id="KW-0808">Transferase</keyword>
<dbReference type="InterPro" id="IPR001460">
    <property type="entry name" value="PCN-bd_Tpept"/>
</dbReference>
<comment type="caution">
    <text evidence="5">The sequence shown here is derived from an EMBL/GenBank/DDBJ whole genome shotgun (WGS) entry which is preliminary data.</text>
</comment>
<evidence type="ECO:0000313" key="5">
    <source>
        <dbReference type="EMBL" id="NKE56451.1"/>
    </source>
</evidence>
<dbReference type="SUPFAM" id="SSF56601">
    <property type="entry name" value="beta-lactamase/transpeptidase-like"/>
    <property type="match status" value="1"/>
</dbReference>
<dbReference type="PANTHER" id="PTHR32282:SF34">
    <property type="entry name" value="PENICILLIN-BINDING PROTEIN 1A"/>
    <property type="match status" value="1"/>
</dbReference>
<sequence length="290" mass="30413">MRPPAESWPTCRAPRGEDKTDYAGGVLKEPGQAFFPVDVVAGLQNGQTLDTTLDGRAPRKIAGAVITDKAKCGERCTVRDALAKSSNVVMYDLVVNKIGMPRTAAAARQAGVPEAVVIGGEEKKLLVGEDGGTPNGGLSLGLDTAQMRPLDLTTVYATFAAGGVHHKTHFVTKVTDEAGNPLYQSTKSTASAFHPDSAKSKAIADQVTTVLKDNTLCPNAVCRAAEHDLPASTAIGETSHAWTVGYTDRMAITVMVGSADASKPANDSTGAPVRGTGLPKTVWQRFVERI</sequence>
<reference evidence="5 6" key="1">
    <citation type="submission" date="2019-08" db="EMBL/GenBank/DDBJ databases">
        <title>Lentzea from Indian Himalayas.</title>
        <authorList>
            <person name="Mandal S."/>
            <person name="Mallick Gupta A."/>
            <person name="Maiti P.K."/>
            <person name="Sarkar J."/>
            <person name="Mandal S."/>
        </authorList>
    </citation>
    <scope>NUCLEOTIDE SEQUENCE [LARGE SCALE GENOMIC DNA]</scope>
    <source>
        <strain evidence="5 6">PSKA42</strain>
    </source>
</reference>
<evidence type="ECO:0000313" key="6">
    <source>
        <dbReference type="Proteomes" id="UP001515943"/>
    </source>
</evidence>
<name>A0ABX1FBX9_9PSEU</name>
<dbReference type="EMBL" id="VSRL01000014">
    <property type="protein sequence ID" value="NKE56451.1"/>
    <property type="molecule type" value="Genomic_DNA"/>
</dbReference>
<evidence type="ECO:0000259" key="4">
    <source>
        <dbReference type="Pfam" id="PF00905"/>
    </source>
</evidence>
<dbReference type="Pfam" id="PF00905">
    <property type="entry name" value="Transpeptidase"/>
    <property type="match status" value="1"/>
</dbReference>
<feature type="region of interest" description="Disordered" evidence="3">
    <location>
        <begin position="1"/>
        <end position="20"/>
    </location>
</feature>
<evidence type="ECO:0000256" key="3">
    <source>
        <dbReference type="SAM" id="MobiDB-lite"/>
    </source>
</evidence>
<dbReference type="InterPro" id="IPR050396">
    <property type="entry name" value="Glycosyltr_51/Transpeptidase"/>
</dbReference>
<organism evidence="5 6">
    <name type="scientific">Lentzea indica</name>
    <dbReference type="NCBI Taxonomy" id="2604800"/>
    <lineage>
        <taxon>Bacteria</taxon>
        <taxon>Bacillati</taxon>
        <taxon>Actinomycetota</taxon>
        <taxon>Actinomycetes</taxon>
        <taxon>Pseudonocardiales</taxon>
        <taxon>Pseudonocardiaceae</taxon>
        <taxon>Lentzea</taxon>
    </lineage>
</organism>
<protein>
    <recommendedName>
        <fullName evidence="4">Penicillin-binding protein transpeptidase domain-containing protein</fullName>
    </recommendedName>
</protein>
<proteinExistence type="predicted"/>
<accession>A0ABX1FBX9</accession>